<organism evidence="2 3">
    <name type="scientific">Blautia obeum</name>
    <dbReference type="NCBI Taxonomy" id="40520"/>
    <lineage>
        <taxon>Bacteria</taxon>
        <taxon>Bacillati</taxon>
        <taxon>Bacillota</taxon>
        <taxon>Clostridia</taxon>
        <taxon>Lachnospirales</taxon>
        <taxon>Lachnospiraceae</taxon>
        <taxon>Blautia</taxon>
    </lineage>
</organism>
<gene>
    <name evidence="2" type="ORF">ROSSTS7063_01898</name>
</gene>
<dbReference type="InterPro" id="IPR052159">
    <property type="entry name" value="Competence_DNA_uptake"/>
</dbReference>
<feature type="domain" description="Metallo-beta-lactamase" evidence="1">
    <location>
        <begin position="13"/>
        <end position="71"/>
    </location>
</feature>
<dbReference type="AlphaFoldDB" id="A0A564TQI1"/>
<dbReference type="Pfam" id="PF00753">
    <property type="entry name" value="Lactamase_B"/>
    <property type="match status" value="1"/>
</dbReference>
<evidence type="ECO:0000313" key="2">
    <source>
        <dbReference type="EMBL" id="VUX09460.1"/>
    </source>
</evidence>
<reference evidence="2 3" key="1">
    <citation type="submission" date="2019-07" db="EMBL/GenBank/DDBJ databases">
        <authorList>
            <person name="Hibberd C M."/>
            <person name="Gehrig L. J."/>
            <person name="Chang H.-W."/>
            <person name="Venkatesh S."/>
        </authorList>
    </citation>
    <scope>NUCLEOTIDE SEQUENCE [LARGE SCALE GENOMIC DNA]</scope>
    <source>
        <strain evidence="2">Ruminococcus_obeum_SSTS_Bg7063</strain>
    </source>
</reference>
<dbReference type="SUPFAM" id="SSF56281">
    <property type="entry name" value="Metallo-hydrolase/oxidoreductase"/>
    <property type="match status" value="1"/>
</dbReference>
<dbReference type="Proteomes" id="UP000409147">
    <property type="component" value="Unassembled WGS sequence"/>
</dbReference>
<accession>A0A564TQI1</accession>
<dbReference type="PANTHER" id="PTHR30619:SF1">
    <property type="entry name" value="RECOMBINATION PROTEIN 2"/>
    <property type="match status" value="1"/>
</dbReference>
<dbReference type="Gene3D" id="3.60.15.10">
    <property type="entry name" value="Ribonuclease Z/Hydroxyacylglutathione hydrolase-like"/>
    <property type="match status" value="1"/>
</dbReference>
<dbReference type="InterPro" id="IPR036866">
    <property type="entry name" value="RibonucZ/Hydroxyglut_hydro"/>
</dbReference>
<name>A0A564TQI1_9FIRM</name>
<dbReference type="PANTHER" id="PTHR30619">
    <property type="entry name" value="DNA INTERNALIZATION/COMPETENCE PROTEIN COMEC/REC2"/>
    <property type="match status" value="1"/>
</dbReference>
<sequence length="381" mass="43069">MVDVYLLKAKEGDCLFVRYGNENEMHNILIDGGCAECGHTVERIIKQCDNNNEKIDLVVVTHVDEDHIGGLITGFASVNEEILKRSIQRIAFNTSRGFLQHNKLNGKIRKTEEAVKVIVCEGDGCSIGDAKSLCDIINEKGLKCKLEDYIVSGTEMIIGNAKLTILSPDEQSLSAFMNKWEEENNCESAGGCSNEFPEEIYKDLTALKKEKYPGADASLSNRASIAFLFEYEDVKILFLGDAAAPIYTKELKKYMKNEKISIDVVKMSHHGSSRSISKRFLDSIDAEVFMVSSNGTTLKGQHTVPGKIAIAKLLNRRNKVILLNNYCWWKYAYQNQYFTINDIREYFDTKLLELYKISDNPYMVKEGLNIYGEFKPKKIIS</sequence>
<keyword evidence="3" id="KW-1185">Reference proteome</keyword>
<dbReference type="EMBL" id="CABHNB010000028">
    <property type="protein sequence ID" value="VUX09460.1"/>
    <property type="molecule type" value="Genomic_DNA"/>
</dbReference>
<proteinExistence type="predicted"/>
<evidence type="ECO:0000259" key="1">
    <source>
        <dbReference type="Pfam" id="PF00753"/>
    </source>
</evidence>
<dbReference type="RefSeq" id="WP_144369089.1">
    <property type="nucleotide sequence ID" value="NZ_CABHNB010000028.1"/>
</dbReference>
<protein>
    <submittedName>
        <fullName evidence="2">Metallo-beta-lactamase superfamily protein</fullName>
    </submittedName>
</protein>
<dbReference type="InterPro" id="IPR001279">
    <property type="entry name" value="Metallo-B-lactamas"/>
</dbReference>
<evidence type="ECO:0000313" key="3">
    <source>
        <dbReference type="Proteomes" id="UP000409147"/>
    </source>
</evidence>